<dbReference type="EMBL" id="BMHI01000002">
    <property type="protein sequence ID" value="GGB26423.1"/>
    <property type="molecule type" value="Genomic_DNA"/>
</dbReference>
<reference evidence="1" key="1">
    <citation type="journal article" date="2014" name="Int. J. Syst. Evol. Microbiol.">
        <title>Complete genome sequence of Corynebacterium casei LMG S-19264T (=DSM 44701T), isolated from a smear-ripened cheese.</title>
        <authorList>
            <consortium name="US DOE Joint Genome Institute (JGI-PGF)"/>
            <person name="Walter F."/>
            <person name="Albersmeier A."/>
            <person name="Kalinowski J."/>
            <person name="Ruckert C."/>
        </authorList>
    </citation>
    <scope>NUCLEOTIDE SEQUENCE</scope>
    <source>
        <strain evidence="1">CGMCC 1.15085</strain>
    </source>
</reference>
<evidence type="ECO:0000313" key="2">
    <source>
        <dbReference type="Proteomes" id="UP000636793"/>
    </source>
</evidence>
<proteinExistence type="predicted"/>
<protein>
    <submittedName>
        <fullName evidence="1">Uncharacterized protein</fullName>
    </submittedName>
</protein>
<dbReference type="Proteomes" id="UP000636793">
    <property type="component" value="Unassembled WGS sequence"/>
</dbReference>
<name>A0A916WSR2_9MICO</name>
<comment type="caution">
    <text evidence="1">The sequence shown here is derived from an EMBL/GenBank/DDBJ whole genome shotgun (WGS) entry which is preliminary data.</text>
</comment>
<keyword evidence="2" id="KW-1185">Reference proteome</keyword>
<evidence type="ECO:0000313" key="1">
    <source>
        <dbReference type="EMBL" id="GGB26423.1"/>
    </source>
</evidence>
<dbReference type="AlphaFoldDB" id="A0A916WSR2"/>
<gene>
    <name evidence="1" type="ORF">GCM10011492_15810</name>
</gene>
<reference evidence="1" key="2">
    <citation type="submission" date="2020-09" db="EMBL/GenBank/DDBJ databases">
        <authorList>
            <person name="Sun Q."/>
            <person name="Zhou Y."/>
        </authorList>
    </citation>
    <scope>NUCLEOTIDE SEQUENCE</scope>
    <source>
        <strain evidence="1">CGMCC 1.15085</strain>
    </source>
</reference>
<accession>A0A916WSR2</accession>
<organism evidence="1 2">
    <name type="scientific">Flexivirga endophytica</name>
    <dbReference type="NCBI Taxonomy" id="1849103"/>
    <lineage>
        <taxon>Bacteria</taxon>
        <taxon>Bacillati</taxon>
        <taxon>Actinomycetota</taxon>
        <taxon>Actinomycetes</taxon>
        <taxon>Micrococcales</taxon>
        <taxon>Dermacoccaceae</taxon>
        <taxon>Flexivirga</taxon>
    </lineage>
</organism>
<sequence>MVAVARHHDGDVVGHRDIAERLDDAVPAGRITGEQGVLVDVVQSVVKCS</sequence>